<sequence>MNTQQDKFELWCIVELFGHSKIAGLCTEQNIAGTNMLRVDVPETASNPPFSRFFNHAAIYAINPVTEEVARFVAEKLNNKPIDSWDIRQFTEKQLQLKVAEQPTELDYEDDDDQPY</sequence>
<reference evidence="1 2" key="1">
    <citation type="submission" date="2016-10" db="EMBL/GenBank/DDBJ databases">
        <authorList>
            <person name="de Groot N.N."/>
        </authorList>
    </citation>
    <scope>NUCLEOTIDE SEQUENCE [LARGE SCALE GENOMIC DNA]</scope>
    <source>
        <strain evidence="1 2">RK1</strain>
    </source>
</reference>
<dbReference type="OrthoDB" id="965837at2"/>
<name>A0A1I3E4T3_9SPHI</name>
<gene>
    <name evidence="1" type="ORF">SAMN05444682_101766</name>
</gene>
<evidence type="ECO:0000313" key="2">
    <source>
        <dbReference type="Proteomes" id="UP000198670"/>
    </source>
</evidence>
<organism evidence="1 2">
    <name type="scientific">Parapedobacter indicus</name>
    <dbReference type="NCBI Taxonomy" id="1477437"/>
    <lineage>
        <taxon>Bacteria</taxon>
        <taxon>Pseudomonadati</taxon>
        <taxon>Bacteroidota</taxon>
        <taxon>Sphingobacteriia</taxon>
        <taxon>Sphingobacteriales</taxon>
        <taxon>Sphingobacteriaceae</taxon>
        <taxon>Parapedobacter</taxon>
    </lineage>
</organism>
<dbReference type="AlphaFoldDB" id="A0A1I3E4T3"/>
<protein>
    <submittedName>
        <fullName evidence="1">Uncharacterized protein</fullName>
    </submittedName>
</protein>
<keyword evidence="2" id="KW-1185">Reference proteome</keyword>
<proteinExistence type="predicted"/>
<accession>A0A1I3E4T3</accession>
<dbReference type="Proteomes" id="UP000198670">
    <property type="component" value="Unassembled WGS sequence"/>
</dbReference>
<evidence type="ECO:0000313" key="1">
    <source>
        <dbReference type="EMBL" id="SFH93996.1"/>
    </source>
</evidence>
<dbReference type="STRING" id="1477437.SAMN05444682_101766"/>
<dbReference type="RefSeq" id="WP_090624332.1">
    <property type="nucleotide sequence ID" value="NZ_FOQO01000001.1"/>
</dbReference>
<dbReference type="EMBL" id="FOQO01000001">
    <property type="protein sequence ID" value="SFH93996.1"/>
    <property type="molecule type" value="Genomic_DNA"/>
</dbReference>